<evidence type="ECO:0000313" key="2">
    <source>
        <dbReference type="Proteomes" id="UP000023152"/>
    </source>
</evidence>
<dbReference type="AlphaFoldDB" id="X6LF23"/>
<gene>
    <name evidence="1" type="ORF">RFI_37735</name>
</gene>
<keyword evidence="2" id="KW-1185">Reference proteome</keyword>
<name>X6LF23_RETFI</name>
<organism evidence="1 2">
    <name type="scientific">Reticulomyxa filosa</name>
    <dbReference type="NCBI Taxonomy" id="46433"/>
    <lineage>
        <taxon>Eukaryota</taxon>
        <taxon>Sar</taxon>
        <taxon>Rhizaria</taxon>
        <taxon>Retaria</taxon>
        <taxon>Foraminifera</taxon>
        <taxon>Monothalamids</taxon>
        <taxon>Reticulomyxidae</taxon>
        <taxon>Reticulomyxa</taxon>
    </lineage>
</organism>
<reference evidence="1 2" key="1">
    <citation type="journal article" date="2013" name="Curr. Biol.">
        <title>The Genome of the Foraminiferan Reticulomyxa filosa.</title>
        <authorList>
            <person name="Glockner G."/>
            <person name="Hulsmann N."/>
            <person name="Schleicher M."/>
            <person name="Noegel A.A."/>
            <person name="Eichinger L."/>
            <person name="Gallinger C."/>
            <person name="Pawlowski J."/>
            <person name="Sierra R."/>
            <person name="Euteneuer U."/>
            <person name="Pillet L."/>
            <person name="Moustafa A."/>
            <person name="Platzer M."/>
            <person name="Groth M."/>
            <person name="Szafranski K."/>
            <person name="Schliwa M."/>
        </authorList>
    </citation>
    <scope>NUCLEOTIDE SEQUENCE [LARGE SCALE GENOMIC DNA]</scope>
</reference>
<dbReference type="Proteomes" id="UP000023152">
    <property type="component" value="Unassembled WGS sequence"/>
</dbReference>
<protein>
    <submittedName>
        <fullName evidence="1">Uncharacterized protein</fullName>
    </submittedName>
</protein>
<sequence>MLLDEIWYLLDDLFPHMDNDNMCALLKDYGQIMEYVACLKINQRLSIDQHKGDTTGTETTQRWVAFAHAIHDFVKGQSKRQYKQGVSKKKKKSLDMWSEHEPKLEMESESKSEDGVINAMIVRANEVWGKININEYLEQQIFHN</sequence>
<dbReference type="EMBL" id="ASPP01043088">
    <property type="protein sequence ID" value="ETN99731.1"/>
    <property type="molecule type" value="Genomic_DNA"/>
</dbReference>
<evidence type="ECO:0000313" key="1">
    <source>
        <dbReference type="EMBL" id="ETN99731.1"/>
    </source>
</evidence>
<accession>X6LF23</accession>
<comment type="caution">
    <text evidence="1">The sequence shown here is derived from an EMBL/GenBank/DDBJ whole genome shotgun (WGS) entry which is preliminary data.</text>
</comment>
<proteinExistence type="predicted"/>